<protein>
    <recommendedName>
        <fullName evidence="1">Ribonuclease A-domain domain-containing protein</fullName>
    </recommendedName>
</protein>
<dbReference type="SMART" id="SM00092">
    <property type="entry name" value="RNAse_Pc"/>
    <property type="match status" value="1"/>
</dbReference>
<dbReference type="Ensembl" id="ENSONIT00000089651.1">
    <property type="protein sequence ID" value="ENSONIP00000056181.1"/>
    <property type="gene ID" value="ENSONIG00000033858.1"/>
</dbReference>
<reference evidence="3" key="1">
    <citation type="submission" date="2012-01" db="EMBL/GenBank/DDBJ databases">
        <title>The Genome Sequence of Oreochromis niloticus (Nile Tilapia).</title>
        <authorList>
            <consortium name="Broad Institute Genome Assembly Team"/>
            <consortium name="Broad Institute Sequencing Platform"/>
            <person name="Di Palma F."/>
            <person name="Johnson J."/>
            <person name="Lander E.S."/>
            <person name="Lindblad-Toh K."/>
        </authorList>
    </citation>
    <scope>NUCLEOTIDE SEQUENCE [LARGE SCALE GENOMIC DNA]</scope>
</reference>
<dbReference type="SUPFAM" id="SSF54076">
    <property type="entry name" value="RNase A-like"/>
    <property type="match status" value="1"/>
</dbReference>
<dbReference type="Proteomes" id="UP000005207">
    <property type="component" value="Linkage group LG23"/>
</dbReference>
<dbReference type="Gene3D" id="3.10.130.10">
    <property type="entry name" value="Ribonuclease A-like domain"/>
    <property type="match status" value="1"/>
</dbReference>
<sequence>MVKCFRNKQKKPRLLYISVFFFCLQNRNMKNITDVNGENKSRNTFIISTFKEVKDICKKKRVYKYDNLYRSSEEMKILYCKLQREKKTYEDETIKKHIEIACVKIGRDLKPVHFECCC</sequence>
<evidence type="ECO:0000259" key="1">
    <source>
        <dbReference type="SMART" id="SM00092"/>
    </source>
</evidence>
<organism evidence="2 3">
    <name type="scientific">Oreochromis niloticus</name>
    <name type="common">Nile tilapia</name>
    <name type="synonym">Tilapia nilotica</name>
    <dbReference type="NCBI Taxonomy" id="8128"/>
    <lineage>
        <taxon>Eukaryota</taxon>
        <taxon>Metazoa</taxon>
        <taxon>Chordata</taxon>
        <taxon>Craniata</taxon>
        <taxon>Vertebrata</taxon>
        <taxon>Euteleostomi</taxon>
        <taxon>Actinopterygii</taxon>
        <taxon>Neopterygii</taxon>
        <taxon>Teleostei</taxon>
        <taxon>Neoteleostei</taxon>
        <taxon>Acanthomorphata</taxon>
        <taxon>Ovalentaria</taxon>
        <taxon>Cichlomorphae</taxon>
        <taxon>Cichliformes</taxon>
        <taxon>Cichlidae</taxon>
        <taxon>African cichlids</taxon>
        <taxon>Pseudocrenilabrinae</taxon>
        <taxon>Oreochromini</taxon>
        <taxon>Oreochromis</taxon>
    </lineage>
</organism>
<dbReference type="InterPro" id="IPR023412">
    <property type="entry name" value="RNaseA_domain"/>
</dbReference>
<proteinExistence type="predicted"/>
<name>A0A669D6N4_ORENI</name>
<evidence type="ECO:0000313" key="2">
    <source>
        <dbReference type="Ensembl" id="ENSONIP00000056181.1"/>
    </source>
</evidence>
<dbReference type="InterPro" id="IPR036816">
    <property type="entry name" value="RNaseA-like_dom_sf"/>
</dbReference>
<dbReference type="InParanoid" id="A0A669D6N4"/>
<reference evidence="2" key="3">
    <citation type="submission" date="2025-09" db="UniProtKB">
        <authorList>
            <consortium name="Ensembl"/>
        </authorList>
    </citation>
    <scope>IDENTIFICATION</scope>
</reference>
<dbReference type="GeneTree" id="ENSGT00670000099338"/>
<evidence type="ECO:0000313" key="3">
    <source>
        <dbReference type="Proteomes" id="UP000005207"/>
    </source>
</evidence>
<accession>A0A669D6N4</accession>
<keyword evidence="3" id="KW-1185">Reference proteome</keyword>
<reference evidence="2" key="2">
    <citation type="submission" date="2025-08" db="UniProtKB">
        <authorList>
            <consortium name="Ensembl"/>
        </authorList>
    </citation>
    <scope>IDENTIFICATION</scope>
</reference>
<feature type="domain" description="Ribonuclease A-domain" evidence="1">
    <location>
        <begin position="24"/>
        <end position="118"/>
    </location>
</feature>
<dbReference type="AlphaFoldDB" id="A0A669D6N4"/>
<dbReference type="Pfam" id="PF00074">
    <property type="entry name" value="RnaseA"/>
    <property type="match status" value="1"/>
</dbReference>